<accession>A0ABS3FLZ2</accession>
<dbReference type="Proteomes" id="UP000664807">
    <property type="component" value="Unassembled WGS sequence"/>
</dbReference>
<name>A0ABS3FLZ2_9FLAO</name>
<evidence type="ECO:0000313" key="2">
    <source>
        <dbReference type="Proteomes" id="UP000664807"/>
    </source>
</evidence>
<proteinExistence type="predicted"/>
<dbReference type="EMBL" id="JAFLNM010000006">
    <property type="protein sequence ID" value="MBO0343496.1"/>
    <property type="molecule type" value="Genomic_DNA"/>
</dbReference>
<sequence length="154" mass="18020">MKLSTYLANRLREILLEGKWVLGTNFKDEITDLDWLKASQRLGNSNTIVDLTFHINYYISGVAQVLKGGTLDIRDKHSFEYPPIKSEEDWKQMVNKFCADSKEFIELVEKMSDQELLADFIEEKYGTYMRNLDAMIEHTSYHLGQVVLLKKHLR</sequence>
<keyword evidence="2" id="KW-1185">Reference proteome</keyword>
<dbReference type="RefSeq" id="WP_207030451.1">
    <property type="nucleotide sequence ID" value="NZ_JAFLNM010000006.1"/>
</dbReference>
<protein>
    <submittedName>
        <fullName evidence="1">DUF1572 domain-containing protein</fullName>
    </submittedName>
</protein>
<reference evidence="1 2" key="1">
    <citation type="submission" date="2021-03" db="EMBL/GenBank/DDBJ databases">
        <title>Muricauda lutimaris sp. nov. and Muricauda ruestringensis sp. nov, two marine members of the Flavobacteriaceae isolated from deep sea sediments of Western Pacific.</title>
        <authorList>
            <person name="Zhao S."/>
            <person name="Liu R."/>
        </authorList>
    </citation>
    <scope>NUCLEOTIDE SEQUENCE [LARGE SCALE GENOMIC DNA]</scope>
    <source>
        <strain evidence="1 2">BC31-3-A3</strain>
    </source>
</reference>
<comment type="caution">
    <text evidence="1">The sequence shown here is derived from an EMBL/GenBank/DDBJ whole genome shotgun (WGS) entry which is preliminary data.</text>
</comment>
<evidence type="ECO:0000313" key="1">
    <source>
        <dbReference type="EMBL" id="MBO0343496.1"/>
    </source>
</evidence>
<gene>
    <name evidence="1" type="ORF">J0654_17710</name>
</gene>
<organism evidence="1 2">
    <name type="scientific">Flagellimonas profundi</name>
    <dbReference type="NCBI Taxonomy" id="2915620"/>
    <lineage>
        <taxon>Bacteria</taxon>
        <taxon>Pseudomonadati</taxon>
        <taxon>Bacteroidota</taxon>
        <taxon>Flavobacteriia</taxon>
        <taxon>Flavobacteriales</taxon>
        <taxon>Flavobacteriaceae</taxon>
        <taxon>Flagellimonas</taxon>
    </lineage>
</organism>
<dbReference type="InterPro" id="IPR034660">
    <property type="entry name" value="DinB/YfiT-like"/>
</dbReference>
<dbReference type="Gene3D" id="1.20.120.450">
    <property type="entry name" value="dinb family like domain"/>
    <property type="match status" value="1"/>
</dbReference>
<dbReference type="SUPFAM" id="SSF109854">
    <property type="entry name" value="DinB/YfiT-like putative metalloenzymes"/>
    <property type="match status" value="1"/>
</dbReference>